<evidence type="ECO:0000256" key="13">
    <source>
        <dbReference type="ARBA" id="ARBA00023242"/>
    </source>
</evidence>
<dbReference type="GO" id="GO:0045944">
    <property type="term" value="P:positive regulation of transcription by RNA polymerase II"/>
    <property type="evidence" value="ECO:0007669"/>
    <property type="project" value="TreeGrafter"/>
</dbReference>
<evidence type="ECO:0000256" key="2">
    <source>
        <dbReference type="ARBA" id="ARBA00004123"/>
    </source>
</evidence>
<dbReference type="InterPro" id="IPR039739">
    <property type="entry name" value="MAG2/RNF10"/>
</dbReference>
<keyword evidence="11" id="KW-0833">Ubl conjugation pathway</keyword>
<dbReference type="Proteomes" id="UP000812440">
    <property type="component" value="Unassembled WGS sequence"/>
</dbReference>
<evidence type="ECO:0000256" key="7">
    <source>
        <dbReference type="ARBA" id="ARBA00022490"/>
    </source>
</evidence>
<evidence type="ECO:0000256" key="6">
    <source>
        <dbReference type="ARBA" id="ARBA00012483"/>
    </source>
</evidence>
<dbReference type="SUPFAM" id="SSF57850">
    <property type="entry name" value="RING/U-box"/>
    <property type="match status" value="1"/>
</dbReference>
<dbReference type="FunFam" id="3.30.40.10:FF:000112">
    <property type="entry name" value="RING finger protein 10"/>
    <property type="match status" value="1"/>
</dbReference>
<dbReference type="InterPro" id="IPR018957">
    <property type="entry name" value="Znf_C3HC4_RING-type"/>
</dbReference>
<evidence type="ECO:0000256" key="1">
    <source>
        <dbReference type="ARBA" id="ARBA00000900"/>
    </source>
</evidence>
<dbReference type="SMART" id="SM00184">
    <property type="entry name" value="RING"/>
    <property type="match status" value="1"/>
</dbReference>
<dbReference type="OrthoDB" id="10064108at2759"/>
<evidence type="ECO:0000256" key="10">
    <source>
        <dbReference type="ARBA" id="ARBA00022771"/>
    </source>
</evidence>
<comment type="subcellular location">
    <subcellularLocation>
        <location evidence="3">Cytoplasm</location>
    </subcellularLocation>
    <subcellularLocation>
        <location evidence="2">Nucleus</location>
    </subcellularLocation>
</comment>
<dbReference type="PANTHER" id="PTHR12983">
    <property type="entry name" value="RING FINGER 10 FAMILY MEMBER"/>
    <property type="match status" value="1"/>
</dbReference>
<keyword evidence="7" id="KW-0963">Cytoplasm</keyword>
<evidence type="ECO:0000256" key="12">
    <source>
        <dbReference type="ARBA" id="ARBA00022833"/>
    </source>
</evidence>
<comment type="caution">
    <text evidence="19">The sequence shown here is derived from an EMBL/GenBank/DDBJ whole genome shotgun (WGS) entry which is preliminary data.</text>
</comment>
<evidence type="ECO:0000313" key="19">
    <source>
        <dbReference type="EMBL" id="KAG8429210.1"/>
    </source>
</evidence>
<dbReference type="GO" id="GO:0008270">
    <property type="term" value="F:zinc ion binding"/>
    <property type="evidence" value="ECO:0007669"/>
    <property type="project" value="UniProtKB-KW"/>
</dbReference>
<dbReference type="InterPro" id="IPR013083">
    <property type="entry name" value="Znf_RING/FYVE/PHD"/>
</dbReference>
<sequence length="258" mass="29471">MPLSSQSSPTDMDPGSSSSSKNQNRSGSTGPAGESKPKSEQKNGNNSKQRYSRKRENSYPKNETTTGQYRRSGPQKSKTFNKVPPQRGGNKQYTYGRKEEVTENQRAEFSPAQYSGPKKISLNHLLNFTFEPRGQFSGHHNGQGNWGRKNKWGNKPFNKELFLQANCQFVVSEENDYSIHFTDPDILVNWDYVEQVRIFSHEVPSCPICLYPPIAAKITRCGHIFCWACILHYLSLSEKDWSRCPICYSSIMKKDLKR</sequence>
<dbReference type="CDD" id="cd16536">
    <property type="entry name" value="RING-HC_RNF10"/>
    <property type="match status" value="1"/>
</dbReference>
<feature type="compositionally biased region" description="Low complexity" evidence="17">
    <location>
        <begin position="15"/>
        <end position="28"/>
    </location>
</feature>
<protein>
    <recommendedName>
        <fullName evidence="14">E3 ubiquitin-protein ligase RNF10</fullName>
        <ecNumber evidence="6">2.3.2.27</ecNumber>
    </recommendedName>
    <alternativeName>
        <fullName evidence="15">RING finger protein 10</fullName>
    </alternativeName>
</protein>
<feature type="compositionally biased region" description="Polar residues" evidence="17">
    <location>
        <begin position="1"/>
        <end position="10"/>
    </location>
</feature>
<dbReference type="GO" id="GO:0005737">
    <property type="term" value="C:cytoplasm"/>
    <property type="evidence" value="ECO:0007669"/>
    <property type="project" value="UniProtKB-SubCell"/>
</dbReference>
<dbReference type="GO" id="GO:0031643">
    <property type="term" value="P:positive regulation of myelination"/>
    <property type="evidence" value="ECO:0007669"/>
    <property type="project" value="TreeGrafter"/>
</dbReference>
<dbReference type="InterPro" id="IPR001841">
    <property type="entry name" value="Znf_RING"/>
</dbReference>
<dbReference type="EC" id="2.3.2.27" evidence="6"/>
<evidence type="ECO:0000256" key="8">
    <source>
        <dbReference type="ARBA" id="ARBA00022679"/>
    </source>
</evidence>
<comment type="catalytic activity">
    <reaction evidence="1">
        <text>S-ubiquitinyl-[E2 ubiquitin-conjugating enzyme]-L-cysteine + [acceptor protein]-L-lysine = [E2 ubiquitin-conjugating enzyme]-L-cysteine + N(6)-ubiquitinyl-[acceptor protein]-L-lysine.</text>
        <dbReference type="EC" id="2.3.2.27"/>
    </reaction>
</comment>
<feature type="region of interest" description="Disordered" evidence="17">
    <location>
        <begin position="1"/>
        <end position="108"/>
    </location>
</feature>
<accession>A0A8T2IDP4</accession>
<dbReference type="GO" id="GO:0005634">
    <property type="term" value="C:nucleus"/>
    <property type="evidence" value="ECO:0007669"/>
    <property type="project" value="UniProtKB-SubCell"/>
</dbReference>
<gene>
    <name evidence="19" type="ORF">GDO86_018055</name>
</gene>
<keyword evidence="20" id="KW-1185">Reference proteome</keyword>
<dbReference type="PANTHER" id="PTHR12983:SF9">
    <property type="entry name" value="E3 UBIQUITIN-PROTEIN LIGASE RNF10"/>
    <property type="match status" value="1"/>
</dbReference>
<feature type="compositionally biased region" description="Basic and acidic residues" evidence="17">
    <location>
        <begin position="96"/>
        <end position="106"/>
    </location>
</feature>
<dbReference type="AlphaFoldDB" id="A0A8T2IDP4"/>
<dbReference type="GO" id="GO:0000976">
    <property type="term" value="F:transcription cis-regulatory region binding"/>
    <property type="evidence" value="ECO:0007669"/>
    <property type="project" value="TreeGrafter"/>
</dbReference>
<evidence type="ECO:0000256" key="5">
    <source>
        <dbReference type="ARBA" id="ARBA00008117"/>
    </source>
</evidence>
<proteinExistence type="inferred from homology"/>
<dbReference type="GO" id="GO:0061630">
    <property type="term" value="F:ubiquitin protein ligase activity"/>
    <property type="evidence" value="ECO:0007669"/>
    <property type="project" value="UniProtKB-EC"/>
</dbReference>
<dbReference type="PROSITE" id="PS00518">
    <property type="entry name" value="ZF_RING_1"/>
    <property type="match status" value="1"/>
</dbReference>
<dbReference type="Gene3D" id="3.30.40.10">
    <property type="entry name" value="Zinc/RING finger domain, C3HC4 (zinc finger)"/>
    <property type="match status" value="1"/>
</dbReference>
<evidence type="ECO:0000256" key="11">
    <source>
        <dbReference type="ARBA" id="ARBA00022786"/>
    </source>
</evidence>
<evidence type="ECO:0000259" key="18">
    <source>
        <dbReference type="PROSITE" id="PS50089"/>
    </source>
</evidence>
<comment type="similarity">
    <text evidence="5">Belongs to the RNF10 family.</text>
</comment>
<feature type="compositionally biased region" description="Polar residues" evidence="17">
    <location>
        <begin position="59"/>
        <end position="80"/>
    </location>
</feature>
<evidence type="ECO:0000256" key="4">
    <source>
        <dbReference type="ARBA" id="ARBA00004906"/>
    </source>
</evidence>
<keyword evidence="9" id="KW-0479">Metal-binding</keyword>
<evidence type="ECO:0000256" key="14">
    <source>
        <dbReference type="ARBA" id="ARBA00035131"/>
    </source>
</evidence>
<reference evidence="19" key="1">
    <citation type="thesis" date="2020" institute="ProQuest LLC" country="789 East Eisenhower Parkway, Ann Arbor, MI, USA">
        <title>Comparative Genomics and Chromosome Evolution.</title>
        <authorList>
            <person name="Mudd A.B."/>
        </authorList>
    </citation>
    <scope>NUCLEOTIDE SEQUENCE</scope>
    <source>
        <strain evidence="19">Female2</strain>
        <tissue evidence="19">Blood</tissue>
    </source>
</reference>
<keyword evidence="13" id="KW-0539">Nucleus</keyword>
<dbReference type="Pfam" id="PF00097">
    <property type="entry name" value="zf-C3HC4"/>
    <property type="match status" value="1"/>
</dbReference>
<name>A0A8T2IDP4_9PIPI</name>
<dbReference type="InterPro" id="IPR017907">
    <property type="entry name" value="Znf_RING_CS"/>
</dbReference>
<evidence type="ECO:0000256" key="15">
    <source>
        <dbReference type="ARBA" id="ARBA00035390"/>
    </source>
</evidence>
<dbReference type="PROSITE" id="PS50089">
    <property type="entry name" value="ZF_RING_2"/>
    <property type="match status" value="1"/>
</dbReference>
<feature type="domain" description="RING-type" evidence="18">
    <location>
        <begin position="206"/>
        <end position="247"/>
    </location>
</feature>
<organism evidence="19 20">
    <name type="scientific">Hymenochirus boettgeri</name>
    <name type="common">Congo dwarf clawed frog</name>
    <dbReference type="NCBI Taxonomy" id="247094"/>
    <lineage>
        <taxon>Eukaryota</taxon>
        <taxon>Metazoa</taxon>
        <taxon>Chordata</taxon>
        <taxon>Craniata</taxon>
        <taxon>Vertebrata</taxon>
        <taxon>Euteleostomi</taxon>
        <taxon>Amphibia</taxon>
        <taxon>Batrachia</taxon>
        <taxon>Anura</taxon>
        <taxon>Pipoidea</taxon>
        <taxon>Pipidae</taxon>
        <taxon>Pipinae</taxon>
        <taxon>Hymenochirus</taxon>
    </lineage>
</organism>
<keyword evidence="8" id="KW-0808">Transferase</keyword>
<comment type="pathway">
    <text evidence="4">Protein modification; protein ubiquitination.</text>
</comment>
<evidence type="ECO:0000256" key="16">
    <source>
        <dbReference type="PROSITE-ProRule" id="PRU00175"/>
    </source>
</evidence>
<evidence type="ECO:0000313" key="20">
    <source>
        <dbReference type="Proteomes" id="UP000812440"/>
    </source>
</evidence>
<evidence type="ECO:0000256" key="3">
    <source>
        <dbReference type="ARBA" id="ARBA00004496"/>
    </source>
</evidence>
<evidence type="ECO:0000256" key="9">
    <source>
        <dbReference type="ARBA" id="ARBA00022723"/>
    </source>
</evidence>
<keyword evidence="10 16" id="KW-0863">Zinc-finger</keyword>
<dbReference type="EMBL" id="JAACNH010011625">
    <property type="protein sequence ID" value="KAG8429210.1"/>
    <property type="molecule type" value="Genomic_DNA"/>
</dbReference>
<evidence type="ECO:0000256" key="17">
    <source>
        <dbReference type="SAM" id="MobiDB-lite"/>
    </source>
</evidence>
<keyword evidence="12" id="KW-0862">Zinc</keyword>